<dbReference type="STRING" id="46177.SAMN05660976_06585"/>
<dbReference type="Pfam" id="PF02734">
    <property type="entry name" value="Dak2"/>
    <property type="match status" value="1"/>
</dbReference>
<evidence type="ECO:0000256" key="1">
    <source>
        <dbReference type="ARBA" id="ARBA00022679"/>
    </source>
</evidence>
<dbReference type="InterPro" id="IPR012737">
    <property type="entry name" value="DhaK_L_YcgS"/>
</dbReference>
<dbReference type="InterPro" id="IPR050861">
    <property type="entry name" value="Dihydroxyacetone_Kinase"/>
</dbReference>
<dbReference type="SUPFAM" id="SSF101473">
    <property type="entry name" value="DhaL-like"/>
    <property type="match status" value="1"/>
</dbReference>
<dbReference type="Gene3D" id="1.25.40.340">
    <property type="match status" value="1"/>
</dbReference>
<feature type="domain" description="DhaL" evidence="3">
    <location>
        <begin position="33"/>
        <end position="232"/>
    </location>
</feature>
<dbReference type="PANTHER" id="PTHR28629">
    <property type="entry name" value="TRIOKINASE/FMN CYCLASE"/>
    <property type="match status" value="1"/>
</dbReference>
<dbReference type="EMBL" id="FOBF01000020">
    <property type="protein sequence ID" value="SEM99888.1"/>
    <property type="molecule type" value="Genomic_DNA"/>
</dbReference>
<dbReference type="PROSITE" id="PS51480">
    <property type="entry name" value="DHAL"/>
    <property type="match status" value="1"/>
</dbReference>
<name>A0A1H8CZX1_9ACTN</name>
<accession>A0A1H8CZX1</accession>
<sequence length="236" mass="24101">MVIGRGFVGHYMTGPDSPGPGRGHDRSTHVDTDTALAWVRAIAESVAAHADQLTRLDAAIGDADHGINMRRGFTAVVAALDAARWSTVGEVLTKTGTTLVSTVGGASGPLYGSAFRAAGKALASPEVSPEELLAGLTAGLEAVQRLGTAEPGDKTIVDAYRPALDAFEAALRDGADLAGAARAAADGAEAGMRDTTPMVARKGRASYLGPRSQGHQDPGATSTALIFRALAEVADR</sequence>
<protein>
    <submittedName>
        <fullName evidence="4">Dihydroxyacetone kinase, C-terminal domain</fullName>
    </submittedName>
</protein>
<evidence type="ECO:0000313" key="4">
    <source>
        <dbReference type="EMBL" id="SEM99888.1"/>
    </source>
</evidence>
<evidence type="ECO:0000259" key="3">
    <source>
        <dbReference type="PROSITE" id="PS51480"/>
    </source>
</evidence>
<keyword evidence="1" id="KW-0808">Transferase</keyword>
<proteinExistence type="predicted"/>
<dbReference type="PANTHER" id="PTHR28629:SF4">
    <property type="entry name" value="TRIOKINASE_FMN CYCLASE"/>
    <property type="match status" value="1"/>
</dbReference>
<dbReference type="AlphaFoldDB" id="A0A1H8CZX1"/>
<dbReference type="FunFam" id="1.25.40.340:FF:000002">
    <property type="entry name" value="Dihydroxyacetone kinase, L subunit"/>
    <property type="match status" value="1"/>
</dbReference>
<dbReference type="NCBIfam" id="TIGR02365">
    <property type="entry name" value="dha_L_ycgS"/>
    <property type="match status" value="1"/>
</dbReference>
<keyword evidence="5" id="KW-1185">Reference proteome</keyword>
<dbReference type="InterPro" id="IPR004007">
    <property type="entry name" value="DhaL_dom"/>
</dbReference>
<gene>
    <name evidence="4" type="ORF">SAMN05660976_06585</name>
</gene>
<evidence type="ECO:0000256" key="2">
    <source>
        <dbReference type="ARBA" id="ARBA00022777"/>
    </source>
</evidence>
<dbReference type="GO" id="GO:0019563">
    <property type="term" value="P:glycerol catabolic process"/>
    <property type="evidence" value="ECO:0007669"/>
    <property type="project" value="TreeGrafter"/>
</dbReference>
<organism evidence="4 5">
    <name type="scientific">Nonomuraea pusilla</name>
    <dbReference type="NCBI Taxonomy" id="46177"/>
    <lineage>
        <taxon>Bacteria</taxon>
        <taxon>Bacillati</taxon>
        <taxon>Actinomycetota</taxon>
        <taxon>Actinomycetes</taxon>
        <taxon>Streptosporangiales</taxon>
        <taxon>Streptosporangiaceae</taxon>
        <taxon>Nonomuraea</taxon>
    </lineage>
</organism>
<dbReference type="Proteomes" id="UP000198953">
    <property type="component" value="Unassembled WGS sequence"/>
</dbReference>
<reference evidence="4 5" key="1">
    <citation type="submission" date="2016-10" db="EMBL/GenBank/DDBJ databases">
        <authorList>
            <person name="de Groot N.N."/>
        </authorList>
    </citation>
    <scope>NUCLEOTIDE SEQUENCE [LARGE SCALE GENOMIC DNA]</scope>
    <source>
        <strain evidence="4 5">DSM 43357</strain>
    </source>
</reference>
<evidence type="ECO:0000313" key="5">
    <source>
        <dbReference type="Proteomes" id="UP000198953"/>
    </source>
</evidence>
<keyword evidence="2 4" id="KW-0418">Kinase</keyword>
<dbReference type="SMART" id="SM01120">
    <property type="entry name" value="Dak2"/>
    <property type="match status" value="1"/>
</dbReference>
<dbReference type="GO" id="GO:0004371">
    <property type="term" value="F:glycerone kinase activity"/>
    <property type="evidence" value="ECO:0007669"/>
    <property type="project" value="InterPro"/>
</dbReference>
<dbReference type="GO" id="GO:0005829">
    <property type="term" value="C:cytosol"/>
    <property type="evidence" value="ECO:0007669"/>
    <property type="project" value="TreeGrafter"/>
</dbReference>
<dbReference type="InterPro" id="IPR036117">
    <property type="entry name" value="DhaL_dom_sf"/>
</dbReference>